<evidence type="ECO:0000313" key="1">
    <source>
        <dbReference type="EMBL" id="KAK9183388.1"/>
    </source>
</evidence>
<comment type="caution">
    <text evidence="1">The sequence shown here is derived from an EMBL/GenBank/DDBJ whole genome shotgun (WGS) entry which is preliminary data.</text>
</comment>
<dbReference type="AlphaFoldDB" id="A0AAP0LUL4"/>
<proteinExistence type="predicted"/>
<sequence>MVPNLSSSSAISLILSERILNSREKRRLEVHLLHSRTTTNHHGFRFGSHGGELVALAACGHELGCHGRTRPGVSYL</sequence>
<gene>
    <name evidence="1" type="ORF">WN944_026540</name>
</gene>
<name>A0AAP0LUL4_9ROSI</name>
<reference evidence="1 2" key="1">
    <citation type="submission" date="2024-05" db="EMBL/GenBank/DDBJ databases">
        <title>Haplotype-resolved chromosome-level genome assembly of Huyou (Citrus changshanensis).</title>
        <authorList>
            <person name="Miao C."/>
            <person name="Chen W."/>
            <person name="Wu Y."/>
            <person name="Wang L."/>
            <person name="Zhao S."/>
            <person name="Grierson D."/>
            <person name="Xu C."/>
            <person name="Chen K."/>
        </authorList>
    </citation>
    <scope>NUCLEOTIDE SEQUENCE [LARGE SCALE GENOMIC DNA]</scope>
    <source>
        <strain evidence="1">01-14</strain>
        <tissue evidence="1">Leaf</tissue>
    </source>
</reference>
<dbReference type="EMBL" id="JBCGBO010000024">
    <property type="protein sequence ID" value="KAK9183388.1"/>
    <property type="molecule type" value="Genomic_DNA"/>
</dbReference>
<dbReference type="Proteomes" id="UP001428341">
    <property type="component" value="Unassembled WGS sequence"/>
</dbReference>
<accession>A0AAP0LUL4</accession>
<keyword evidence="2" id="KW-1185">Reference proteome</keyword>
<protein>
    <submittedName>
        <fullName evidence="1">Uncharacterized protein</fullName>
    </submittedName>
</protein>
<organism evidence="1 2">
    <name type="scientific">Citrus x changshan-huyou</name>
    <dbReference type="NCBI Taxonomy" id="2935761"/>
    <lineage>
        <taxon>Eukaryota</taxon>
        <taxon>Viridiplantae</taxon>
        <taxon>Streptophyta</taxon>
        <taxon>Embryophyta</taxon>
        <taxon>Tracheophyta</taxon>
        <taxon>Spermatophyta</taxon>
        <taxon>Magnoliopsida</taxon>
        <taxon>eudicotyledons</taxon>
        <taxon>Gunneridae</taxon>
        <taxon>Pentapetalae</taxon>
        <taxon>rosids</taxon>
        <taxon>malvids</taxon>
        <taxon>Sapindales</taxon>
        <taxon>Rutaceae</taxon>
        <taxon>Aurantioideae</taxon>
        <taxon>Citrus</taxon>
    </lineage>
</organism>
<evidence type="ECO:0000313" key="2">
    <source>
        <dbReference type="Proteomes" id="UP001428341"/>
    </source>
</evidence>